<protein>
    <submittedName>
        <fullName evidence="1">Uncharacterized protein</fullName>
    </submittedName>
</protein>
<keyword evidence="2" id="KW-1185">Reference proteome</keyword>
<evidence type="ECO:0000313" key="2">
    <source>
        <dbReference type="Proteomes" id="UP000077134"/>
    </source>
</evidence>
<dbReference type="AlphaFoldDB" id="A0A167DJR9"/>
<proteinExistence type="predicted"/>
<dbReference type="Proteomes" id="UP000077134">
    <property type="component" value="Unassembled WGS sequence"/>
</dbReference>
<reference evidence="1 2" key="1">
    <citation type="submission" date="2016-02" db="EMBL/GenBank/DDBJ databases">
        <title>Paenibacillus sp. LPB0068, isolated from Crassostrea gigas.</title>
        <authorList>
            <person name="Shin S.-K."/>
            <person name="Yi H."/>
        </authorList>
    </citation>
    <scope>NUCLEOTIDE SEQUENCE [LARGE SCALE GENOMIC DNA]</scope>
    <source>
        <strain evidence="1 2">LPB0068</strain>
    </source>
</reference>
<gene>
    <name evidence="1" type="ORF">PNBC_10365</name>
</gene>
<dbReference type="EMBL" id="LSFN01000014">
    <property type="protein sequence ID" value="OAB74461.1"/>
    <property type="molecule type" value="Genomic_DNA"/>
</dbReference>
<organism evidence="1 2">
    <name type="scientific">Paenibacillus crassostreae</name>
    <dbReference type="NCBI Taxonomy" id="1763538"/>
    <lineage>
        <taxon>Bacteria</taxon>
        <taxon>Bacillati</taxon>
        <taxon>Bacillota</taxon>
        <taxon>Bacilli</taxon>
        <taxon>Bacillales</taxon>
        <taxon>Paenibacillaceae</taxon>
        <taxon>Paenibacillus</taxon>
    </lineage>
</organism>
<accession>A0A167DJR9</accession>
<name>A0A167DJR9_9BACL</name>
<evidence type="ECO:0000313" key="1">
    <source>
        <dbReference type="EMBL" id="OAB74461.1"/>
    </source>
</evidence>
<comment type="caution">
    <text evidence="1">The sequence shown here is derived from an EMBL/GenBank/DDBJ whole genome shotgun (WGS) entry which is preliminary data.</text>
</comment>
<sequence>MKMARGTPFFCFFVGEGLGVLRGRSVNGPLLQSLWSPDFLIPLSGENPETKATAAAFSQSFRPLRYFMHIFATFQPKTKKNALFW</sequence>